<feature type="domain" description="ATP-citrate synthase/succinyl-CoA ligase C-terminal" evidence="1">
    <location>
        <begin position="335"/>
        <end position="491"/>
    </location>
</feature>
<dbReference type="PANTHER" id="PTHR11117">
    <property type="entry name" value="SUCCINYL-COA LIGASE SUBUNIT ALPHA"/>
    <property type="match status" value="1"/>
</dbReference>
<dbReference type="GO" id="GO:0004776">
    <property type="term" value="F:succinate-CoA ligase (GDP-forming) activity"/>
    <property type="evidence" value="ECO:0007669"/>
    <property type="project" value="TreeGrafter"/>
</dbReference>
<evidence type="ECO:0000259" key="2">
    <source>
        <dbReference type="Pfam" id="PF02629"/>
    </source>
</evidence>
<evidence type="ECO:0000313" key="4">
    <source>
        <dbReference type="Proteomes" id="UP000620075"/>
    </source>
</evidence>
<dbReference type="GO" id="GO:0005829">
    <property type="term" value="C:cytosol"/>
    <property type="evidence" value="ECO:0007669"/>
    <property type="project" value="TreeGrafter"/>
</dbReference>
<dbReference type="GO" id="GO:0004775">
    <property type="term" value="F:succinate-CoA ligase (ADP-forming) activity"/>
    <property type="evidence" value="ECO:0007669"/>
    <property type="project" value="TreeGrafter"/>
</dbReference>
<dbReference type="Pfam" id="PF00549">
    <property type="entry name" value="Ligase_CoA"/>
    <property type="match status" value="1"/>
</dbReference>
<dbReference type="Proteomes" id="UP000620075">
    <property type="component" value="Unassembled WGS sequence"/>
</dbReference>
<dbReference type="GO" id="GO:0006099">
    <property type="term" value="P:tricarboxylic acid cycle"/>
    <property type="evidence" value="ECO:0007669"/>
    <property type="project" value="TreeGrafter"/>
</dbReference>
<accession>A0A934NHZ5</accession>
<dbReference type="Gene3D" id="3.40.50.261">
    <property type="entry name" value="Succinyl-CoA synthetase domains"/>
    <property type="match status" value="2"/>
</dbReference>
<dbReference type="SUPFAM" id="SSF52210">
    <property type="entry name" value="Succinyl-CoA synthetase domains"/>
    <property type="match status" value="2"/>
</dbReference>
<proteinExistence type="predicted"/>
<name>A0A934NHZ5_9BACT</name>
<reference evidence="3 4" key="1">
    <citation type="submission" date="2020-10" db="EMBL/GenBank/DDBJ databases">
        <title>Ca. Dormibacterota MAGs.</title>
        <authorList>
            <person name="Montgomery K."/>
        </authorList>
    </citation>
    <scope>NUCLEOTIDE SEQUENCE [LARGE SCALE GENOMIC DNA]</scope>
    <source>
        <strain evidence="3">SC8811_S16_3</strain>
    </source>
</reference>
<evidence type="ECO:0000313" key="3">
    <source>
        <dbReference type="EMBL" id="MBJ7604222.1"/>
    </source>
</evidence>
<comment type="caution">
    <text evidence="3">The sequence shown here is derived from an EMBL/GenBank/DDBJ whole genome shotgun (WGS) entry which is preliminary data.</text>
</comment>
<dbReference type="InterPro" id="IPR016102">
    <property type="entry name" value="Succinyl-CoA_synth-like"/>
</dbReference>
<protein>
    <submittedName>
        <fullName evidence="3">Acyl-CoA synthetase FdrA</fullName>
    </submittedName>
</protein>
<feature type="domain" description="CoA-binding" evidence="2">
    <location>
        <begin position="191"/>
        <end position="284"/>
    </location>
</feature>
<dbReference type="Gene3D" id="3.40.50.720">
    <property type="entry name" value="NAD(P)-binding Rossmann-like Domain"/>
    <property type="match status" value="1"/>
</dbReference>
<sequence length="498" mass="51198">MADVVSVRRDTYFDSVALMLVSRDAAAIEGVDQASAVAATPLNLELLQGQSFSLPEDLGSNDLVIAIRAETEAAAQAALAAVEGSLAEQRRSAPGGHDNVPARSLRSAARRHPDLSLAFISVPGRFAAYEVAQALQAGLHVFCFSDGVPLQDEVALKRRAAELDLLFMGPDCGTAIIDGVGLGFANAVQRGPVGVVGASGTGIQELTCLLDAAGVGISHAIGVGGRDLNREVGGLMTMAALKRLAEDVETKVIAIVSKPPDTVVAAGILKAAAASGKPVVMALPGLTGPLPQAADVHLTATLEAGAQVAAELAGGRAWREAEPQVPTTPGLIRGLFSGGTLCTEAMTVVAQAGQEVRSNIPLRPEWRLGDSRTSEGHCFIDFGDDELTQGRAHPMIDPSLRNDRFQHDASDPAVGVMVLDVVLGYGAHPDPAADLAPLIRRALRERPGGLTVCVSLCAAAPDNQGVEGQRAQLREAGAVVGRSAAGAARAALRAAGLA</sequence>
<dbReference type="RefSeq" id="WP_338181484.1">
    <property type="nucleotide sequence ID" value="NZ_JAEKNQ010000054.1"/>
</dbReference>
<dbReference type="PANTHER" id="PTHR11117:SF24">
    <property type="entry name" value="PROTEIN FDRA"/>
    <property type="match status" value="1"/>
</dbReference>
<dbReference type="NCBIfam" id="NF004760">
    <property type="entry name" value="PRK06091.1"/>
    <property type="match status" value="1"/>
</dbReference>
<gene>
    <name evidence="3" type="primary">fdrA</name>
    <name evidence="3" type="ORF">JF888_13680</name>
</gene>
<dbReference type="Pfam" id="PF02629">
    <property type="entry name" value="CoA_binding"/>
    <property type="match status" value="1"/>
</dbReference>
<dbReference type="InterPro" id="IPR003781">
    <property type="entry name" value="CoA-bd"/>
</dbReference>
<dbReference type="EMBL" id="JAEKNQ010000054">
    <property type="protein sequence ID" value="MBJ7604222.1"/>
    <property type="molecule type" value="Genomic_DNA"/>
</dbReference>
<dbReference type="AlphaFoldDB" id="A0A934NHZ5"/>
<dbReference type="GO" id="GO:0009361">
    <property type="term" value="C:succinate-CoA ligase complex (ADP-forming)"/>
    <property type="evidence" value="ECO:0007669"/>
    <property type="project" value="TreeGrafter"/>
</dbReference>
<dbReference type="SUPFAM" id="SSF51735">
    <property type="entry name" value="NAD(P)-binding Rossmann-fold domains"/>
    <property type="match status" value="1"/>
</dbReference>
<dbReference type="InterPro" id="IPR005811">
    <property type="entry name" value="SUCC_ACL_C"/>
</dbReference>
<evidence type="ECO:0000259" key="1">
    <source>
        <dbReference type="Pfam" id="PF00549"/>
    </source>
</evidence>
<organism evidence="3 4">
    <name type="scientific">Candidatus Dormiibacter inghamiae</name>
    <dbReference type="NCBI Taxonomy" id="3127013"/>
    <lineage>
        <taxon>Bacteria</taxon>
        <taxon>Bacillati</taxon>
        <taxon>Candidatus Dormiibacterota</taxon>
        <taxon>Candidatus Dormibacteria</taxon>
        <taxon>Candidatus Dormibacterales</taxon>
        <taxon>Candidatus Dormibacteraceae</taxon>
        <taxon>Candidatus Dormiibacter</taxon>
    </lineage>
</organism>
<dbReference type="InterPro" id="IPR036291">
    <property type="entry name" value="NAD(P)-bd_dom_sf"/>
</dbReference>